<evidence type="ECO:0000256" key="2">
    <source>
        <dbReference type="ARBA" id="ARBA00022448"/>
    </source>
</evidence>
<evidence type="ECO:0000256" key="4">
    <source>
        <dbReference type="ARBA" id="ARBA00023157"/>
    </source>
</evidence>
<evidence type="ECO:0000256" key="1">
    <source>
        <dbReference type="ARBA" id="ARBA00008987"/>
    </source>
</evidence>
<dbReference type="Gene3D" id="3.40.30.10">
    <property type="entry name" value="Glutaredoxin"/>
    <property type="match status" value="1"/>
</dbReference>
<reference evidence="10" key="1">
    <citation type="submission" date="2021-11" db="EMBL/GenBank/DDBJ databases">
        <title>Cultivation dependent microbiological survey of springs from the worlds oldest radium mine currently devoted to the extraction of radon-saturated water.</title>
        <authorList>
            <person name="Kapinusova G."/>
            <person name="Smrhova T."/>
            <person name="Strejcek M."/>
            <person name="Suman J."/>
            <person name="Jani K."/>
            <person name="Pajer P."/>
            <person name="Uhlik O."/>
        </authorList>
    </citation>
    <scope>NUCLEOTIDE SEQUENCE [LARGE SCALE GENOMIC DNA]</scope>
    <source>
        <strain evidence="10">J379</strain>
    </source>
</reference>
<keyword evidence="10" id="KW-1185">Reference proteome</keyword>
<proteinExistence type="inferred from homology"/>
<dbReference type="SUPFAM" id="SSF52833">
    <property type="entry name" value="Thioredoxin-like"/>
    <property type="match status" value="1"/>
</dbReference>
<dbReference type="InterPro" id="IPR017937">
    <property type="entry name" value="Thioredoxin_CS"/>
</dbReference>
<dbReference type="CDD" id="cd02947">
    <property type="entry name" value="TRX_family"/>
    <property type="match status" value="1"/>
</dbReference>
<dbReference type="PANTHER" id="PTHR45663:SF11">
    <property type="entry name" value="GEO12009P1"/>
    <property type="match status" value="1"/>
</dbReference>
<dbReference type="InterPro" id="IPR013766">
    <property type="entry name" value="Thioredoxin_domain"/>
</dbReference>
<keyword evidence="4" id="KW-1015">Disulfide bond</keyword>
<organism evidence="9 10">
    <name type="scientific">Svornostia abyssi</name>
    <dbReference type="NCBI Taxonomy" id="2898438"/>
    <lineage>
        <taxon>Bacteria</taxon>
        <taxon>Bacillati</taxon>
        <taxon>Actinomycetota</taxon>
        <taxon>Thermoleophilia</taxon>
        <taxon>Solirubrobacterales</taxon>
        <taxon>Baekduiaceae</taxon>
        <taxon>Svornostia</taxon>
    </lineage>
</organism>
<dbReference type="InterPro" id="IPR036249">
    <property type="entry name" value="Thioredoxin-like_sf"/>
</dbReference>
<keyword evidence="2" id="KW-0813">Transport</keyword>
<dbReference type="Pfam" id="PF00085">
    <property type="entry name" value="Thioredoxin"/>
    <property type="match status" value="1"/>
</dbReference>
<evidence type="ECO:0000256" key="3">
    <source>
        <dbReference type="ARBA" id="ARBA00022982"/>
    </source>
</evidence>
<dbReference type="PIRSF" id="PIRSF000077">
    <property type="entry name" value="Thioredoxin"/>
    <property type="match status" value="1"/>
</dbReference>
<evidence type="ECO:0000256" key="5">
    <source>
        <dbReference type="ARBA" id="ARBA00023284"/>
    </source>
</evidence>
<accession>A0ABY5PN18</accession>
<dbReference type="InterPro" id="IPR005746">
    <property type="entry name" value="Thioredoxin"/>
</dbReference>
<protein>
    <recommendedName>
        <fullName evidence="6 7">Thioredoxin</fullName>
    </recommendedName>
</protein>
<dbReference type="EMBL" id="CP088295">
    <property type="protein sequence ID" value="UUY05910.1"/>
    <property type="molecule type" value="Genomic_DNA"/>
</dbReference>
<sequence length="112" mass="11805">MSTITDLTTETFADAVAGDGITVVDFWAPWCGPCRAMAPQLDRAATLRPQYRFAKVNVDEEQALAAAFQIRGIPTLAVLRDGQLVGTASGVVQADQLVQALDQVAAADTQAA</sequence>
<evidence type="ECO:0000313" key="10">
    <source>
        <dbReference type="Proteomes" id="UP001058860"/>
    </source>
</evidence>
<keyword evidence="5" id="KW-0676">Redox-active center</keyword>
<dbReference type="RefSeq" id="WP_353866349.1">
    <property type="nucleotide sequence ID" value="NZ_CP088295.1"/>
</dbReference>
<dbReference type="Proteomes" id="UP001058860">
    <property type="component" value="Chromosome"/>
</dbReference>
<evidence type="ECO:0000256" key="6">
    <source>
        <dbReference type="NCBIfam" id="TIGR01068"/>
    </source>
</evidence>
<keyword evidence="3" id="KW-0249">Electron transport</keyword>
<dbReference type="PANTHER" id="PTHR45663">
    <property type="entry name" value="GEO12009P1"/>
    <property type="match status" value="1"/>
</dbReference>
<evidence type="ECO:0000259" key="8">
    <source>
        <dbReference type="PROSITE" id="PS51352"/>
    </source>
</evidence>
<evidence type="ECO:0000256" key="7">
    <source>
        <dbReference type="PIRNR" id="PIRNR000077"/>
    </source>
</evidence>
<comment type="similarity">
    <text evidence="1 7">Belongs to the thioredoxin family.</text>
</comment>
<feature type="domain" description="Thioredoxin" evidence="8">
    <location>
        <begin position="1"/>
        <end position="106"/>
    </location>
</feature>
<dbReference type="PROSITE" id="PS00194">
    <property type="entry name" value="THIOREDOXIN_1"/>
    <property type="match status" value="1"/>
</dbReference>
<dbReference type="PRINTS" id="PR00421">
    <property type="entry name" value="THIOREDOXIN"/>
</dbReference>
<evidence type="ECO:0000313" key="9">
    <source>
        <dbReference type="EMBL" id="UUY05910.1"/>
    </source>
</evidence>
<dbReference type="PROSITE" id="PS51352">
    <property type="entry name" value="THIOREDOXIN_2"/>
    <property type="match status" value="1"/>
</dbReference>
<name>A0ABY5PN18_9ACTN</name>
<gene>
    <name evidence="9" type="primary">trxA</name>
    <name evidence="9" type="ORF">LRS13_10455</name>
</gene>
<dbReference type="NCBIfam" id="TIGR01068">
    <property type="entry name" value="thioredoxin"/>
    <property type="match status" value="1"/>
</dbReference>